<accession>A0A8J2R839</accession>
<comment type="subcellular location">
    <subcellularLocation>
        <location evidence="1">Secreted</location>
    </subcellularLocation>
</comment>
<dbReference type="PANTHER" id="PTHR28593">
    <property type="entry name" value="METEORIN-LIKE PROTEIN"/>
    <property type="match status" value="1"/>
</dbReference>
<name>A0A8J2R839_9NEOP</name>
<dbReference type="PANTHER" id="PTHR28593:SF3">
    <property type="entry name" value="METEORIN-LIKE PROTEIN"/>
    <property type="match status" value="1"/>
</dbReference>
<evidence type="ECO:0000256" key="5">
    <source>
        <dbReference type="ARBA" id="ARBA00023157"/>
    </source>
</evidence>
<keyword evidence="4" id="KW-0732">Signal</keyword>
<evidence type="ECO:0000256" key="2">
    <source>
        <dbReference type="ARBA" id="ARBA00005669"/>
    </source>
</evidence>
<reference evidence="7" key="1">
    <citation type="submission" date="2021-09" db="EMBL/GenBank/DDBJ databases">
        <authorList>
            <person name="Martin H S."/>
        </authorList>
    </citation>
    <scope>NUCLEOTIDE SEQUENCE</scope>
</reference>
<dbReference type="EMBL" id="CAKASE010000082">
    <property type="protein sequence ID" value="CAG9584469.1"/>
    <property type="molecule type" value="Genomic_DNA"/>
</dbReference>
<dbReference type="InterPro" id="IPR051998">
    <property type="entry name" value="Meteorin-like"/>
</dbReference>
<evidence type="ECO:0000256" key="3">
    <source>
        <dbReference type="ARBA" id="ARBA00022525"/>
    </source>
</evidence>
<sequence>MRVIFYGPLQVVYQLCVLRPWAGRGRYSRNLSPRGQILDSLKLARNWFIGAVSDCNNAVSRAVIRACSVLSSLSQISGLSSSDERGVTPVYLRCREGSVSWLYPRGALRLLFKPPLPTGEKDFKVCVRVIRRQDPPDLFYSLDRNNTEVAGRFPARIFVEGVRRLVPLYAPDDGDVKELRCFRSRHGQAALYVEAEPEEGPKRRVATFRYEARSLERRHYDPAAADCRPCSEAELELAFCTSDLVSRAVMVGSERVSSLDSTQLTWRLTKLVRATAADIQTDVQTDDLNDYYRYDIDNVENSIEPTRTRTRRRARTRGRKHTSTHTHTDTRAHTHAHTQVPHACGAATGEGEFVVMARRRLGRLTLVCAPRLEQWVKLVHDRRKDGTSHCSLKY</sequence>
<keyword evidence="8" id="KW-1185">Reference proteome</keyword>
<dbReference type="GO" id="GO:0005179">
    <property type="term" value="F:hormone activity"/>
    <property type="evidence" value="ECO:0007669"/>
    <property type="project" value="TreeGrafter"/>
</dbReference>
<evidence type="ECO:0000313" key="7">
    <source>
        <dbReference type="EMBL" id="CAG9584469.1"/>
    </source>
</evidence>
<proteinExistence type="inferred from homology"/>
<comment type="similarity">
    <text evidence="2">Belongs to the meteorin family.</text>
</comment>
<protein>
    <submittedName>
        <fullName evidence="7">(African queen) hypothetical protein</fullName>
    </submittedName>
</protein>
<evidence type="ECO:0000313" key="8">
    <source>
        <dbReference type="Proteomes" id="UP000789524"/>
    </source>
</evidence>
<evidence type="ECO:0000256" key="1">
    <source>
        <dbReference type="ARBA" id="ARBA00004613"/>
    </source>
</evidence>
<dbReference type="OrthoDB" id="6092325at2759"/>
<feature type="region of interest" description="Disordered" evidence="6">
    <location>
        <begin position="305"/>
        <end position="340"/>
    </location>
</feature>
<gene>
    <name evidence="7" type="ORF">DCHRY22_LOCUS15053</name>
</gene>
<evidence type="ECO:0000256" key="6">
    <source>
        <dbReference type="SAM" id="MobiDB-lite"/>
    </source>
</evidence>
<dbReference type="Proteomes" id="UP000789524">
    <property type="component" value="Unassembled WGS sequence"/>
</dbReference>
<feature type="compositionally biased region" description="Basic residues" evidence="6">
    <location>
        <begin position="308"/>
        <end position="324"/>
    </location>
</feature>
<comment type="caution">
    <text evidence="7">The sequence shown here is derived from an EMBL/GenBank/DDBJ whole genome shotgun (WGS) entry which is preliminary data.</text>
</comment>
<organism evidence="7 8">
    <name type="scientific">Danaus chrysippus</name>
    <name type="common">African queen</name>
    <dbReference type="NCBI Taxonomy" id="151541"/>
    <lineage>
        <taxon>Eukaryota</taxon>
        <taxon>Metazoa</taxon>
        <taxon>Ecdysozoa</taxon>
        <taxon>Arthropoda</taxon>
        <taxon>Hexapoda</taxon>
        <taxon>Insecta</taxon>
        <taxon>Pterygota</taxon>
        <taxon>Neoptera</taxon>
        <taxon>Endopterygota</taxon>
        <taxon>Lepidoptera</taxon>
        <taxon>Glossata</taxon>
        <taxon>Ditrysia</taxon>
        <taxon>Papilionoidea</taxon>
        <taxon>Nymphalidae</taxon>
        <taxon>Danainae</taxon>
        <taxon>Danaini</taxon>
        <taxon>Danaina</taxon>
        <taxon>Danaus</taxon>
        <taxon>Anosia</taxon>
    </lineage>
</organism>
<keyword evidence="5" id="KW-1015">Disulfide bond</keyword>
<dbReference type="AlphaFoldDB" id="A0A8J2R839"/>
<dbReference type="GO" id="GO:0005615">
    <property type="term" value="C:extracellular space"/>
    <property type="evidence" value="ECO:0007669"/>
    <property type="project" value="TreeGrafter"/>
</dbReference>
<evidence type="ECO:0000256" key="4">
    <source>
        <dbReference type="ARBA" id="ARBA00022729"/>
    </source>
</evidence>
<keyword evidence="3" id="KW-0964">Secreted</keyword>